<accession>A0ACA9PU97</accession>
<feature type="non-terminal residue" evidence="1">
    <location>
        <position position="1"/>
    </location>
</feature>
<dbReference type="Proteomes" id="UP000789920">
    <property type="component" value="Unassembled WGS sequence"/>
</dbReference>
<evidence type="ECO:0000313" key="1">
    <source>
        <dbReference type="EMBL" id="CAG8723253.1"/>
    </source>
</evidence>
<sequence>LSSNKKLKHLVCDNNPIRKLEVKHLKQLEGLYCFRCVLGELDCGGLKHLKELYCANNYLPNPEDYAFLETDEEKKKKVFEAATKRAEELVGIDEILDNMEQELEKELNVKREEIKELSKQNVSGKSKKGKALKEKRKLLLKEIKLAEEKLKRKEEELIEEVEVLARIEIGKMVSMGRILGLDTCENLVELDCAENFIKELNISGLKKIKQVSCKQNDLKIINAKLLMVDNQDYPPFEQFLIQKREKRIKEILDNPDNYSLEDLLKLERRDLEEVSKELKEKLIELMRKKQEKEFVDELKKKFGKGYCFSTDKEENPNKKDVPPLEKDNSPSEEETPLNTPSDDEEEIPQDDKKTILDLQEQIKQLKAKIKELEVNNNENTPQKIEEIRQEILNSDLSEEQKRELEKMLEDISKTEIHKNKSDNKFPVGNNELEEVEIINCPQLQNIIVSHNQKLEQEEKTFTYVEKKADGTKETKTGKMKASKEVEPTLKKLNIKDCPEVRELYCSDNGLTDIDISQLNNLKVLAFDNNKFSSARQQELEDLGLDKENPTGNPIKVLNNDDFINNNEIEEIDISNEAVDNCKLEELVIEDCPNLKHLSFRFNKIEEIDLSGLDKLEGLYCSDNFLDELDLSNNLKLKHLVCDNNPIKELKVRHLKDLESLYCFRCKDVWELDCGGLEKLKELYCANNTDLGFNDFVDLNIDGCISLEVLDCAENSFEELVIADKPKLTFVSCKENELENLTITNCPNLVFLDFSMQRTDDDFSAKLNTDVNSLQKVFHDKGDITPD</sequence>
<proteinExistence type="predicted"/>
<comment type="caution">
    <text evidence="1">The sequence shown here is derived from an EMBL/GenBank/DDBJ whole genome shotgun (WGS) entry which is preliminary data.</text>
</comment>
<dbReference type="EMBL" id="CAJVQC010023665">
    <property type="protein sequence ID" value="CAG8723253.1"/>
    <property type="molecule type" value="Genomic_DNA"/>
</dbReference>
<protein>
    <submittedName>
        <fullName evidence="1">23845_t:CDS:1</fullName>
    </submittedName>
</protein>
<organism evidence="1 2">
    <name type="scientific">Racocetra persica</name>
    <dbReference type="NCBI Taxonomy" id="160502"/>
    <lineage>
        <taxon>Eukaryota</taxon>
        <taxon>Fungi</taxon>
        <taxon>Fungi incertae sedis</taxon>
        <taxon>Mucoromycota</taxon>
        <taxon>Glomeromycotina</taxon>
        <taxon>Glomeromycetes</taxon>
        <taxon>Diversisporales</taxon>
        <taxon>Gigasporaceae</taxon>
        <taxon>Racocetra</taxon>
    </lineage>
</organism>
<reference evidence="1" key="1">
    <citation type="submission" date="2021-06" db="EMBL/GenBank/DDBJ databases">
        <authorList>
            <person name="Kallberg Y."/>
            <person name="Tangrot J."/>
            <person name="Rosling A."/>
        </authorList>
    </citation>
    <scope>NUCLEOTIDE SEQUENCE</scope>
    <source>
        <strain evidence="1">MA461A</strain>
    </source>
</reference>
<evidence type="ECO:0000313" key="2">
    <source>
        <dbReference type="Proteomes" id="UP000789920"/>
    </source>
</evidence>
<keyword evidence="2" id="KW-1185">Reference proteome</keyword>
<gene>
    <name evidence="1" type="ORF">RPERSI_LOCUS11480</name>
</gene>
<name>A0ACA9PU97_9GLOM</name>